<proteinExistence type="predicted"/>
<dbReference type="InterPro" id="IPR046373">
    <property type="entry name" value="Acyl-CoA_Oxase/DH_mid-dom_sf"/>
</dbReference>
<dbReference type="Pfam" id="PF08028">
    <property type="entry name" value="Acyl-CoA_dh_2"/>
    <property type="match status" value="1"/>
</dbReference>
<feature type="domain" description="Acyl-CoA dehydrogenase/oxidase N-terminal" evidence="2">
    <location>
        <begin position="44"/>
        <end position="144"/>
    </location>
</feature>
<dbReference type="PIRSF" id="PIRSF016578">
    <property type="entry name" value="HsaA"/>
    <property type="match status" value="1"/>
</dbReference>
<organism evidence="4 5">
    <name type="scientific">Derxia gummosa DSM 723</name>
    <dbReference type="NCBI Taxonomy" id="1121388"/>
    <lineage>
        <taxon>Bacteria</taxon>
        <taxon>Pseudomonadati</taxon>
        <taxon>Pseudomonadota</taxon>
        <taxon>Betaproteobacteria</taxon>
        <taxon>Burkholderiales</taxon>
        <taxon>Alcaligenaceae</taxon>
        <taxon>Derxia</taxon>
    </lineage>
</organism>
<dbReference type="InterPro" id="IPR013786">
    <property type="entry name" value="AcylCoA_DH/ox_N"/>
</dbReference>
<feature type="domain" description="Acyl-CoA dehydrogenase C-terminal" evidence="3">
    <location>
        <begin position="283"/>
        <end position="417"/>
    </location>
</feature>
<dbReference type="GO" id="GO:0008470">
    <property type="term" value="F:3-methylbutanoyl-CoA dehydrogenase activity"/>
    <property type="evidence" value="ECO:0007669"/>
    <property type="project" value="TreeGrafter"/>
</dbReference>
<name>A0A8B6XB06_9BURK</name>
<evidence type="ECO:0000313" key="4">
    <source>
        <dbReference type="Proteomes" id="UP000675920"/>
    </source>
</evidence>
<dbReference type="InterPro" id="IPR037069">
    <property type="entry name" value="AcylCoA_DH/ox_N_sf"/>
</dbReference>
<evidence type="ECO:0000259" key="2">
    <source>
        <dbReference type="Pfam" id="PF02771"/>
    </source>
</evidence>
<dbReference type="InterPro" id="IPR013107">
    <property type="entry name" value="Acyl-CoA_DH_C"/>
</dbReference>
<dbReference type="PANTHER" id="PTHR43884">
    <property type="entry name" value="ACYL-COA DEHYDROGENASE"/>
    <property type="match status" value="1"/>
</dbReference>
<dbReference type="OrthoDB" id="6184213at2"/>
<dbReference type="SUPFAM" id="SSF47203">
    <property type="entry name" value="Acyl-CoA dehydrogenase C-terminal domain-like"/>
    <property type="match status" value="1"/>
</dbReference>
<reference evidence="5" key="1">
    <citation type="journal article" date="1993" name="Proc. Natl. Acad. Sci. U.S.A.">
        <title>Crystal structures of medium-chain acyl-CoA dehydrogenase from pig liver mitochondria with and without substrate.</title>
        <authorList>
            <person name="Kim J.J."/>
            <person name="Wang M."/>
            <person name="Paschke R."/>
        </authorList>
    </citation>
    <scope>NUCLEOTIDE SEQUENCE</scope>
</reference>
<keyword evidence="4" id="KW-1185">Reference proteome</keyword>
<protein>
    <submittedName>
        <fullName evidence="5">Acyl-CoA dehydrogenase family protein</fullName>
    </submittedName>
</protein>
<dbReference type="Proteomes" id="UP000675920">
    <property type="component" value="Unplaced"/>
</dbReference>
<dbReference type="Pfam" id="PF02771">
    <property type="entry name" value="Acyl-CoA_dh_N"/>
    <property type="match status" value="1"/>
</dbReference>
<dbReference type="AlphaFoldDB" id="A0A8B6XB06"/>
<evidence type="ECO:0000313" key="5">
    <source>
        <dbReference type="RefSeq" id="WP_084545032.1"/>
    </source>
</evidence>
<dbReference type="GO" id="GO:0006552">
    <property type="term" value="P:L-leucine catabolic process"/>
    <property type="evidence" value="ECO:0007669"/>
    <property type="project" value="TreeGrafter"/>
</dbReference>
<dbReference type="RefSeq" id="WP_084545032.1">
    <property type="nucleotide sequence ID" value="NZ_AXWS01000013.1"/>
</dbReference>
<dbReference type="PANTHER" id="PTHR43884:SF12">
    <property type="entry name" value="ISOVALERYL-COA DEHYDROGENASE, MITOCHONDRIAL-RELATED"/>
    <property type="match status" value="1"/>
</dbReference>
<dbReference type="InterPro" id="IPR009100">
    <property type="entry name" value="AcylCoA_DH/oxidase_NM_dom_sf"/>
</dbReference>
<accession>A0A8B6XB06</accession>
<dbReference type="GO" id="GO:0050660">
    <property type="term" value="F:flavin adenine dinucleotide binding"/>
    <property type="evidence" value="ECO:0007669"/>
    <property type="project" value="InterPro"/>
</dbReference>
<dbReference type="Gene3D" id="1.10.540.10">
    <property type="entry name" value="Acyl-CoA dehydrogenase/oxidase, N-terminal domain"/>
    <property type="match status" value="1"/>
</dbReference>
<keyword evidence="1" id="KW-0560">Oxidoreductase</keyword>
<dbReference type="Gene3D" id="2.40.110.10">
    <property type="entry name" value="Butyryl-CoA Dehydrogenase, subunit A, domain 2"/>
    <property type="match status" value="1"/>
</dbReference>
<reference evidence="5" key="2">
    <citation type="journal article" date="1995" name="Biochemistry">
        <title>Three-dimensional structure of butyryl-CoA dehydrogenase from Megasphaera elsdenii.</title>
        <authorList>
            <person name="Djordjevic S."/>
            <person name="Pace C.P."/>
            <person name="Stankovich M.T."/>
            <person name="Kim J.J."/>
        </authorList>
    </citation>
    <scope>NUCLEOTIDE SEQUENCE</scope>
</reference>
<evidence type="ECO:0000259" key="3">
    <source>
        <dbReference type="Pfam" id="PF08028"/>
    </source>
</evidence>
<dbReference type="Gene3D" id="1.20.140.10">
    <property type="entry name" value="Butyryl-CoA Dehydrogenase, subunit A, domain 3"/>
    <property type="match status" value="1"/>
</dbReference>
<reference evidence="5" key="3">
    <citation type="submission" date="2025-08" db="UniProtKB">
        <authorList>
            <consortium name="RefSeq"/>
        </authorList>
    </citation>
    <scope>IDENTIFICATION</scope>
</reference>
<dbReference type="InterPro" id="IPR036250">
    <property type="entry name" value="AcylCo_DH-like_C"/>
</dbReference>
<evidence type="ECO:0000256" key="1">
    <source>
        <dbReference type="ARBA" id="ARBA00023002"/>
    </source>
</evidence>
<sequence>MTLQLSPALLHDPTTAADLAPARGDAADAPPPRALALADLPATRDALVARFARTAARRDQLGGTPKAERDALRASGLLALSIPEALGGLGADWSVVLRTVREFARVDSSIAHLFAFHHLMLATVRLFGSRAQWEPWLRHTARGDWFWGNALNPLDPRATWRAVDGGIEISGRKSFCSGALDSEMLIVSAVGEDDGGRDADGATVAPAALGSGAGAASLRIAAVPTARSGIRLNDDWHNIGQRQTDSGSVEFDRLRVEAHELLLDPGPLATPRASLRPLLAQAILANIYIGIAEGAVADARDYTLREARPWPPSGLARVTDDPHVLVAFGDFHAGLEALRLLGDRAGAAIDAALAQGEALDAAGRAEAALAIASAKVVATRTGLDICNRLFEVTGARSTHAGVGLDRHWRNLRTHTLHDPLHGKLRELGEWLLLGQTPVPGFYS</sequence>
<dbReference type="SUPFAM" id="SSF56645">
    <property type="entry name" value="Acyl-CoA dehydrogenase NM domain-like"/>
    <property type="match status" value="1"/>
</dbReference>